<gene>
    <name evidence="1" type="ORF">B0I29_119170</name>
</gene>
<dbReference type="AlphaFoldDB" id="A0A327Z2J4"/>
<evidence type="ECO:0000313" key="2">
    <source>
        <dbReference type="Proteomes" id="UP000249341"/>
    </source>
</evidence>
<protein>
    <submittedName>
        <fullName evidence="1">Uncharacterized protein</fullName>
    </submittedName>
</protein>
<dbReference type="OrthoDB" id="3695075at2"/>
<name>A0A327Z2J4_9ACTN</name>
<keyword evidence="2" id="KW-1185">Reference proteome</keyword>
<dbReference type="Proteomes" id="UP000249341">
    <property type="component" value="Unassembled WGS sequence"/>
</dbReference>
<evidence type="ECO:0000313" key="1">
    <source>
        <dbReference type="EMBL" id="RAK28832.1"/>
    </source>
</evidence>
<dbReference type="RefSeq" id="WP_111653277.1">
    <property type="nucleotide sequence ID" value="NZ_JACHWI010000001.1"/>
</dbReference>
<proteinExistence type="predicted"/>
<dbReference type="EMBL" id="QLMJ01000019">
    <property type="protein sequence ID" value="RAK28832.1"/>
    <property type="molecule type" value="Genomic_DNA"/>
</dbReference>
<comment type="caution">
    <text evidence="1">The sequence shown here is derived from an EMBL/GenBank/DDBJ whole genome shotgun (WGS) entry which is preliminary data.</text>
</comment>
<accession>A0A327Z2J4</accession>
<reference evidence="1 2" key="1">
    <citation type="submission" date="2018-06" db="EMBL/GenBank/DDBJ databases">
        <title>Genomic Encyclopedia of Type Strains, Phase III (KMG-III): the genomes of soil and plant-associated and newly described type strains.</title>
        <authorList>
            <person name="Whitman W."/>
        </authorList>
    </citation>
    <scope>NUCLEOTIDE SEQUENCE [LARGE SCALE GENOMIC DNA]</scope>
    <source>
        <strain evidence="1 2">CGMCC 4.7090</strain>
    </source>
</reference>
<sequence>MFGPAGLGKLTIGMTVAQAKATGLITNYEGGSSPGCGASVLKASPDAGSVVHSPDLGVISIPAYGRLATPEGIRIGSTLKQVKSAYDDLLAGGVDDTLDSGNGRAWATGDDGDKVHYRFHFTDSKVAELFLEHDNQNCYE</sequence>
<organism evidence="1 2">
    <name type="scientific">Actinoplanes lutulentus</name>
    <dbReference type="NCBI Taxonomy" id="1287878"/>
    <lineage>
        <taxon>Bacteria</taxon>
        <taxon>Bacillati</taxon>
        <taxon>Actinomycetota</taxon>
        <taxon>Actinomycetes</taxon>
        <taxon>Micromonosporales</taxon>
        <taxon>Micromonosporaceae</taxon>
        <taxon>Actinoplanes</taxon>
    </lineage>
</organism>